<proteinExistence type="predicted"/>
<dbReference type="EMBL" id="JAVRHL010000002">
    <property type="protein sequence ID" value="MDT0682530.1"/>
    <property type="molecule type" value="Genomic_DNA"/>
</dbReference>
<feature type="domain" description="Anti-sigma factor NepR" evidence="2">
    <location>
        <begin position="9"/>
        <end position="42"/>
    </location>
</feature>
<feature type="compositionally biased region" description="Low complexity" evidence="1">
    <location>
        <begin position="44"/>
        <end position="57"/>
    </location>
</feature>
<evidence type="ECO:0000256" key="1">
    <source>
        <dbReference type="SAM" id="MobiDB-lite"/>
    </source>
</evidence>
<gene>
    <name evidence="3" type="ORF">RM543_07530</name>
</gene>
<organism evidence="3 4">
    <name type="scientific">Tropicimonas omnivorans</name>
    <dbReference type="NCBI Taxonomy" id="3075590"/>
    <lineage>
        <taxon>Bacteria</taxon>
        <taxon>Pseudomonadati</taxon>
        <taxon>Pseudomonadota</taxon>
        <taxon>Alphaproteobacteria</taxon>
        <taxon>Rhodobacterales</taxon>
        <taxon>Roseobacteraceae</taxon>
        <taxon>Tropicimonas</taxon>
    </lineage>
</organism>
<feature type="region of interest" description="Disordered" evidence="1">
    <location>
        <begin position="38"/>
        <end position="65"/>
    </location>
</feature>
<reference evidence="3 4" key="1">
    <citation type="submission" date="2023-09" db="EMBL/GenBank/DDBJ databases">
        <authorList>
            <person name="Rey-Velasco X."/>
        </authorList>
    </citation>
    <scope>NUCLEOTIDE SEQUENCE [LARGE SCALE GENOMIC DNA]</scope>
    <source>
        <strain evidence="3 4">F158</strain>
    </source>
</reference>
<dbReference type="InterPro" id="IPR041649">
    <property type="entry name" value="NepR"/>
</dbReference>
<dbReference type="Pfam" id="PF18557">
    <property type="entry name" value="NepR"/>
    <property type="match status" value="1"/>
</dbReference>
<comment type="caution">
    <text evidence="3">The sequence shown here is derived from an EMBL/GenBank/DDBJ whole genome shotgun (WGS) entry which is preliminary data.</text>
</comment>
<name>A0ABU3DFR3_9RHOB</name>
<dbReference type="RefSeq" id="WP_311690276.1">
    <property type="nucleotide sequence ID" value="NZ_JAVRHL010000002.1"/>
</dbReference>
<evidence type="ECO:0000259" key="2">
    <source>
        <dbReference type="Pfam" id="PF18557"/>
    </source>
</evidence>
<evidence type="ECO:0000313" key="4">
    <source>
        <dbReference type="Proteomes" id="UP001265259"/>
    </source>
</evidence>
<evidence type="ECO:0000313" key="3">
    <source>
        <dbReference type="EMBL" id="MDT0682530.1"/>
    </source>
</evidence>
<keyword evidence="4" id="KW-1185">Reference proteome</keyword>
<sequence length="65" mass="7033">MSEKKRSAADLDTNLRRVFQQKVDEDLPDRFTSLLQSLRAQDEAAASGPSAAGGRDAPPGEDESE</sequence>
<protein>
    <submittedName>
        <fullName evidence="3">NepR family anti-sigma factor</fullName>
    </submittedName>
</protein>
<accession>A0ABU3DFR3</accession>
<dbReference type="Proteomes" id="UP001265259">
    <property type="component" value="Unassembled WGS sequence"/>
</dbReference>